<dbReference type="InterPro" id="IPR016873">
    <property type="entry name" value="Caps_polysacc_synth_BcbE_prd"/>
</dbReference>
<reference evidence="1" key="1">
    <citation type="submission" date="2022-08" db="EMBL/GenBank/DDBJ databases">
        <authorList>
            <person name="Wang H."/>
        </authorList>
    </citation>
    <scope>NUCLEOTIDE SEQUENCE</scope>
    <source>
        <strain evidence="1">PS10</strain>
    </source>
</reference>
<dbReference type="CDD" id="cd04183">
    <property type="entry name" value="GT2_BcE_like"/>
    <property type="match status" value="1"/>
</dbReference>
<dbReference type="SUPFAM" id="SSF53448">
    <property type="entry name" value="Nucleotide-diphospho-sugar transferases"/>
    <property type="match status" value="1"/>
</dbReference>
<evidence type="ECO:0000313" key="2">
    <source>
        <dbReference type="Proteomes" id="UP001173801"/>
    </source>
</evidence>
<dbReference type="PIRSF" id="PIRSF028162">
    <property type="entry name" value="BcbE_prd"/>
    <property type="match status" value="1"/>
</dbReference>
<dbReference type="Gene3D" id="3.90.550.10">
    <property type="entry name" value="Spore Coat Polysaccharide Biosynthesis Protein SpsA, Chain A"/>
    <property type="match status" value="1"/>
</dbReference>
<protein>
    <submittedName>
        <fullName evidence="1">Glycosyltransferase family 2 protein</fullName>
    </submittedName>
</protein>
<proteinExistence type="predicted"/>
<keyword evidence="2" id="KW-1185">Reference proteome</keyword>
<name>A0ABT7HP03_9BACT</name>
<dbReference type="Proteomes" id="UP001173801">
    <property type="component" value="Unassembled WGS sequence"/>
</dbReference>
<dbReference type="RefSeq" id="WP_284937294.1">
    <property type="nucleotide sequence ID" value="NZ_JANURM010000003.1"/>
</dbReference>
<dbReference type="InterPro" id="IPR029044">
    <property type="entry name" value="Nucleotide-diphossugar_trans"/>
</dbReference>
<organism evidence="1 2">
    <name type="scientific">Campylobacter gastrosuis</name>
    <dbReference type="NCBI Taxonomy" id="2974576"/>
    <lineage>
        <taxon>Bacteria</taxon>
        <taxon>Pseudomonadati</taxon>
        <taxon>Campylobacterota</taxon>
        <taxon>Epsilonproteobacteria</taxon>
        <taxon>Campylobacterales</taxon>
        <taxon>Campylobacteraceae</taxon>
        <taxon>Campylobacter</taxon>
    </lineage>
</organism>
<sequence length="245" mass="28453">MIIIFPMAGLSSRFAKAGYKLPKYMLDIKGGSVFYNAVNGFKRYFNSCKFLFIYRDIMDTKNFIKKECAKMNLKNYEVIELKNETQGQAHTVQLGLEKSNFDLNDSILIFNIDTFRPNFKLPSSFDISKIDGYLEVFEGDGENWSFVLPKDEQNVIKTAEKERISPLCSSGLYYFNKASDFISVFDELFQNNQRTKGEFYIAPLYNKLITQGKIIKYFKIQLNEIIFCGTPKEYEDLIIKKESNV</sequence>
<reference evidence="1" key="2">
    <citation type="journal article" date="2023" name="Microorganisms">
        <title>Isolation and Genomic Characteristics of Cat-Borne Campylobacter felis sp. nov. and Sheep-Borne Campylobacter ovis sp. nov.</title>
        <authorList>
            <person name="Wang H."/>
            <person name="Li Y."/>
            <person name="Gu Y."/>
            <person name="Zhou G."/>
            <person name="Chen X."/>
            <person name="Zhang X."/>
            <person name="Shao Z."/>
            <person name="Zhang J."/>
            <person name="Zhang M."/>
        </authorList>
    </citation>
    <scope>NUCLEOTIDE SEQUENCE</scope>
    <source>
        <strain evidence="1">PS10</strain>
    </source>
</reference>
<accession>A0ABT7HP03</accession>
<gene>
    <name evidence="1" type="ORF">NYG85_04505</name>
</gene>
<evidence type="ECO:0000313" key="1">
    <source>
        <dbReference type="EMBL" id="MDL0088634.1"/>
    </source>
</evidence>
<comment type="caution">
    <text evidence="1">The sequence shown here is derived from an EMBL/GenBank/DDBJ whole genome shotgun (WGS) entry which is preliminary data.</text>
</comment>
<dbReference type="EMBL" id="JANURM010000003">
    <property type="protein sequence ID" value="MDL0088634.1"/>
    <property type="molecule type" value="Genomic_DNA"/>
</dbReference>